<accession>A0A7S4DM50</accession>
<dbReference type="SUPFAM" id="SSF53474">
    <property type="entry name" value="alpha/beta-Hydrolases"/>
    <property type="match status" value="1"/>
</dbReference>
<dbReference type="InterPro" id="IPR000801">
    <property type="entry name" value="Esterase-like"/>
</dbReference>
<keyword evidence="1" id="KW-0732">Signal</keyword>
<protein>
    <recommendedName>
        <fullName evidence="4">Phospholipase/carboxylesterase/thioesterase domain-containing protein</fullName>
    </recommendedName>
</protein>
<reference evidence="3" key="1">
    <citation type="submission" date="2021-01" db="EMBL/GenBank/DDBJ databases">
        <authorList>
            <person name="Corre E."/>
            <person name="Pelletier E."/>
            <person name="Niang G."/>
            <person name="Scheremetjew M."/>
            <person name="Finn R."/>
            <person name="Kale V."/>
            <person name="Holt S."/>
            <person name="Cochrane G."/>
            <person name="Meng A."/>
            <person name="Brown T."/>
            <person name="Cohen L."/>
        </authorList>
    </citation>
    <scope>NUCLEOTIDE SEQUENCE</scope>
    <source>
        <strain evidence="3">CCCM811</strain>
    </source>
</reference>
<dbReference type="PANTHER" id="PTHR43037">
    <property type="entry name" value="UNNAMED PRODUCT-RELATED"/>
    <property type="match status" value="1"/>
</dbReference>
<name>A0A7S4DM50_9EUKA</name>
<evidence type="ECO:0008006" key="4">
    <source>
        <dbReference type="Google" id="ProtNLM"/>
    </source>
</evidence>
<proteinExistence type="predicted"/>
<dbReference type="InterPro" id="IPR029058">
    <property type="entry name" value="AB_hydrolase_fold"/>
</dbReference>
<evidence type="ECO:0000313" key="3">
    <source>
        <dbReference type="EMBL" id="CAE0657785.1"/>
    </source>
</evidence>
<dbReference type="Gene3D" id="3.40.50.1820">
    <property type="entry name" value="alpha/beta hydrolase"/>
    <property type="match status" value="1"/>
</dbReference>
<organism evidence="3">
    <name type="scientific">Lotharella globosa</name>
    <dbReference type="NCBI Taxonomy" id="91324"/>
    <lineage>
        <taxon>Eukaryota</taxon>
        <taxon>Sar</taxon>
        <taxon>Rhizaria</taxon>
        <taxon>Cercozoa</taxon>
        <taxon>Chlorarachniophyceae</taxon>
        <taxon>Lotharella</taxon>
    </lineage>
</organism>
<dbReference type="PANTHER" id="PTHR43037:SF1">
    <property type="entry name" value="BLL1128 PROTEIN"/>
    <property type="match status" value="1"/>
</dbReference>
<feature type="region of interest" description="Disordered" evidence="2">
    <location>
        <begin position="1"/>
        <end position="67"/>
    </location>
</feature>
<dbReference type="EMBL" id="HBIV01012654">
    <property type="protein sequence ID" value="CAE0657785.1"/>
    <property type="molecule type" value="Transcribed_RNA"/>
</dbReference>
<dbReference type="InterPro" id="IPR050955">
    <property type="entry name" value="Plant_Biomass_Hydrol_Est"/>
</dbReference>
<gene>
    <name evidence="3" type="ORF">LGLO00237_LOCUS9354</name>
</gene>
<evidence type="ECO:0000256" key="1">
    <source>
        <dbReference type="ARBA" id="ARBA00022729"/>
    </source>
</evidence>
<sequence>MPAGLPLDYRQKTPPRREDTNPPKPPEMLATSLTSRAAPPDNPAATKPAGEPAPPSETRAETPARPSGKMAGVMAIVVAIMVVAAFIRSDSLTFPMAPGSEIPGTGSHGLEAVVGKPRESAAGGFDDLKGKVTKMSTADGLDYLFFLPKNWTPEKKHPVLVFLHGRGESGGFDVTLRQSLPLQLNTNATAQDAFPFITIMPSCPWSCAMANEWQDATLQATTELVNDVVSKYNGDYTRVTLAGQSMGGNGAWEYAAMQKGVFSSLVVVCGYTRNMLYSTSQLGKQLKDIPIWVFHAHNDVVIPVDASSSVVRAFKEDQSRTAELRYTEYPVGPGPPMPEFRHLEGHGSYELAFRDGQLFKWMEAQKCSECSGPSSQSWDGTIRDM</sequence>
<feature type="compositionally biased region" description="Basic and acidic residues" evidence="2">
    <location>
        <begin position="9"/>
        <end position="21"/>
    </location>
</feature>
<dbReference type="AlphaFoldDB" id="A0A7S4DM50"/>
<evidence type="ECO:0000256" key="2">
    <source>
        <dbReference type="SAM" id="MobiDB-lite"/>
    </source>
</evidence>
<dbReference type="Pfam" id="PF00756">
    <property type="entry name" value="Esterase"/>
    <property type="match status" value="1"/>
</dbReference>